<dbReference type="Gene3D" id="3.20.20.80">
    <property type="entry name" value="Glycosidases"/>
    <property type="match status" value="2"/>
</dbReference>
<evidence type="ECO:0000256" key="1">
    <source>
        <dbReference type="ARBA" id="ARBA00008061"/>
    </source>
</evidence>
<keyword evidence="6" id="KW-1185">Reference proteome</keyword>
<reference evidence="5 6" key="1">
    <citation type="submission" date="2019-01" db="EMBL/GenBank/DDBJ databases">
        <authorList>
            <person name="Chen W.-M."/>
        </authorList>
    </citation>
    <scope>NUCLEOTIDE SEQUENCE [LARGE SCALE GENOMIC DNA]</scope>
    <source>
        <strain evidence="5 6">FSY-9</strain>
    </source>
</reference>
<dbReference type="PANTHER" id="PTHR10357">
    <property type="entry name" value="ALPHA-AMYLASE FAMILY MEMBER"/>
    <property type="match status" value="1"/>
</dbReference>
<dbReference type="InterPro" id="IPR045857">
    <property type="entry name" value="O16G_dom_2"/>
</dbReference>
<dbReference type="PANTHER" id="PTHR10357:SF179">
    <property type="entry name" value="NEUTRAL AND BASIC AMINO ACID TRANSPORT PROTEIN RBAT"/>
    <property type="match status" value="1"/>
</dbReference>
<dbReference type="GO" id="GO:0004556">
    <property type="term" value="F:alpha-amylase activity"/>
    <property type="evidence" value="ECO:0007669"/>
    <property type="project" value="TreeGrafter"/>
</dbReference>
<dbReference type="InterPro" id="IPR017853">
    <property type="entry name" value="GH"/>
</dbReference>
<evidence type="ECO:0000313" key="5">
    <source>
        <dbReference type="EMBL" id="RVU05306.1"/>
    </source>
</evidence>
<organism evidence="5 6">
    <name type="scientific">Novosphingobium umbonatum</name>
    <dbReference type="NCBI Taxonomy" id="1908524"/>
    <lineage>
        <taxon>Bacteria</taxon>
        <taxon>Pseudomonadati</taxon>
        <taxon>Pseudomonadota</taxon>
        <taxon>Alphaproteobacteria</taxon>
        <taxon>Sphingomonadales</taxon>
        <taxon>Sphingomonadaceae</taxon>
        <taxon>Novosphingobium</taxon>
    </lineage>
</organism>
<evidence type="ECO:0000256" key="3">
    <source>
        <dbReference type="ARBA" id="ARBA00023295"/>
    </source>
</evidence>
<dbReference type="SUPFAM" id="SSF51445">
    <property type="entry name" value="(Trans)glycosidases"/>
    <property type="match status" value="1"/>
</dbReference>
<dbReference type="EMBL" id="SACO01000005">
    <property type="protein sequence ID" value="RVU05306.1"/>
    <property type="molecule type" value="Genomic_DNA"/>
</dbReference>
<dbReference type="CDD" id="cd11330">
    <property type="entry name" value="AmyAc_OligoGlu"/>
    <property type="match status" value="1"/>
</dbReference>
<dbReference type="InterPro" id="IPR006047">
    <property type="entry name" value="GH13_cat_dom"/>
</dbReference>
<gene>
    <name evidence="5" type="ORF">EOE18_08280</name>
</gene>
<accession>A0A3S2USR1</accession>
<dbReference type="Gene3D" id="3.90.400.10">
    <property type="entry name" value="Oligo-1,6-glucosidase, Domain 2"/>
    <property type="match status" value="1"/>
</dbReference>
<comment type="caution">
    <text evidence="5">The sequence shown here is derived from an EMBL/GenBank/DDBJ whole genome shotgun (WGS) entry which is preliminary data.</text>
</comment>
<keyword evidence="2" id="KW-0378">Hydrolase</keyword>
<feature type="domain" description="Glycosyl hydrolase family 13 catalytic" evidence="4">
    <location>
        <begin position="22"/>
        <end position="411"/>
    </location>
</feature>
<dbReference type="OrthoDB" id="9805159at2"/>
<dbReference type="AlphaFoldDB" id="A0A3S2USR1"/>
<comment type="similarity">
    <text evidence="1">Belongs to the glycosyl hydrolase 13 family.</text>
</comment>
<evidence type="ECO:0000256" key="2">
    <source>
        <dbReference type="ARBA" id="ARBA00022801"/>
    </source>
</evidence>
<proteinExistence type="inferred from homology"/>
<keyword evidence="3" id="KW-0326">Glycosidase</keyword>
<sequence>MTQTLSSSSTQEAWWRGATIYQIYPRSFADSNGDGVGDLRGITAHLDHVASLGVDAIWISPFFTSPMADYGYDVADYRDVDPSFGTLADFDALVERAHALGLKVTIDLVFAHTSDQHAWFQQSRANRDNDLSDWYVWKDPNPDGTPPTNWQSVFGGPAWTWDARRCQYYYHQFLKEQPQLNVHNRAVQDALLDVVRFWLARGVDGFRFDALNHSMFDPAFTDNPPASHDRPRTRSYDFQDKVNSMNHPDVAGFIERIRRTCDDYGVVFGVAEVGGDDSISLMKAYTAGDTRLSSAYSFDFLYAPELTPQRVKEALAPWQGEVDEEGRAEGWPSWAFENHDAPRLVSRWADEANRPAFARLAMALLVALRGNVFLYQGQELGLTQDDIPFHLLKDPEAIANWPLTLSRDGVRTPMPWQAGAEHGGFTQGEPWLPLSPDNIARAVDAQEADPDSLLHWTRRMLALRRAHPALMLGDMEAVQAHGHVLSFTRRLGGEAIHGAFNLGPHTVHPQHPAGDILLSVNGGSVEALPPFSALFLRRKLG</sequence>
<name>A0A3S2USR1_9SPHN</name>
<dbReference type="SMART" id="SM00642">
    <property type="entry name" value="Aamy"/>
    <property type="match status" value="1"/>
</dbReference>
<dbReference type="Proteomes" id="UP000282837">
    <property type="component" value="Unassembled WGS sequence"/>
</dbReference>
<dbReference type="RefSeq" id="WP_127708209.1">
    <property type="nucleotide sequence ID" value="NZ_SACO01000005.1"/>
</dbReference>
<dbReference type="Pfam" id="PF00128">
    <property type="entry name" value="Alpha-amylase"/>
    <property type="match status" value="1"/>
</dbReference>
<dbReference type="GO" id="GO:0009313">
    <property type="term" value="P:oligosaccharide catabolic process"/>
    <property type="evidence" value="ECO:0007669"/>
    <property type="project" value="TreeGrafter"/>
</dbReference>
<evidence type="ECO:0000313" key="6">
    <source>
        <dbReference type="Proteomes" id="UP000282837"/>
    </source>
</evidence>
<protein>
    <submittedName>
        <fullName evidence="5">DUF3459 domain-containing protein</fullName>
    </submittedName>
</protein>
<evidence type="ECO:0000259" key="4">
    <source>
        <dbReference type="SMART" id="SM00642"/>
    </source>
</evidence>
<dbReference type="FunFam" id="3.90.400.10:FF:000002">
    <property type="entry name" value="Sucrose isomerase"/>
    <property type="match status" value="1"/>
</dbReference>